<reference evidence="1 2" key="1">
    <citation type="submission" date="2017-05" db="EMBL/GenBank/DDBJ databases">
        <title>De novo genome assembly of Deniococcus indicus strain DR1.</title>
        <authorList>
            <person name="Chauhan D."/>
            <person name="Yennamalli R.M."/>
            <person name="Priyadarshini R."/>
        </authorList>
    </citation>
    <scope>NUCLEOTIDE SEQUENCE [LARGE SCALE GENOMIC DNA]</scope>
    <source>
        <strain evidence="1 2">DR1</strain>
    </source>
</reference>
<accession>A0A246BTC1</accession>
<name>A0A246BTC1_9DEIO</name>
<dbReference type="EMBL" id="NHMK01000003">
    <property type="protein sequence ID" value="OWL98929.1"/>
    <property type="molecule type" value="Genomic_DNA"/>
</dbReference>
<dbReference type="SMR" id="A0A246BTC1"/>
<organism evidence="1 2">
    <name type="scientific">Deinococcus indicus</name>
    <dbReference type="NCBI Taxonomy" id="223556"/>
    <lineage>
        <taxon>Bacteria</taxon>
        <taxon>Thermotogati</taxon>
        <taxon>Deinococcota</taxon>
        <taxon>Deinococci</taxon>
        <taxon>Deinococcales</taxon>
        <taxon>Deinococcaceae</taxon>
        <taxon>Deinococcus</taxon>
    </lineage>
</organism>
<proteinExistence type="predicted"/>
<sequence>MLTSPRDVNGNPIATTASLCSLADWALSDDTGASSLCIARILAGRPDPGSAHNYPHDTGDLGRCLRLIRAVPQARDAVRALAERPGHHVWAELHAIWDNLTEQAQRDGVTDHRSTFGNGPSTTGLMLRAAIGLGRARSNQ</sequence>
<dbReference type="Proteomes" id="UP000197208">
    <property type="component" value="Unassembled WGS sequence"/>
</dbReference>
<comment type="caution">
    <text evidence="1">The sequence shown here is derived from an EMBL/GenBank/DDBJ whole genome shotgun (WGS) entry which is preliminary data.</text>
</comment>
<dbReference type="RefSeq" id="WP_088246622.1">
    <property type="nucleotide sequence ID" value="NZ_NHMK01000003.1"/>
</dbReference>
<protein>
    <submittedName>
        <fullName evidence="1">Uncharacterized protein</fullName>
    </submittedName>
</protein>
<evidence type="ECO:0000313" key="2">
    <source>
        <dbReference type="Proteomes" id="UP000197208"/>
    </source>
</evidence>
<keyword evidence="2" id="KW-1185">Reference proteome</keyword>
<dbReference type="AlphaFoldDB" id="A0A246BTC1"/>
<gene>
    <name evidence="1" type="ORF">CBQ26_00285</name>
</gene>
<dbReference type="OrthoDB" id="9133868at2"/>
<evidence type="ECO:0000313" key="1">
    <source>
        <dbReference type="EMBL" id="OWL98929.1"/>
    </source>
</evidence>